<keyword evidence="1" id="KW-0378">Hydrolase</keyword>
<feature type="domain" description="Alpha-N-acetylglucosaminidase tim-barrel" evidence="3">
    <location>
        <begin position="159"/>
        <end position="508"/>
    </location>
</feature>
<dbReference type="Pfam" id="PF12972">
    <property type="entry name" value="NAGLU_C"/>
    <property type="match status" value="1"/>
</dbReference>
<protein>
    <recommendedName>
        <fullName evidence="8">Alpha-N-acetylglucosaminidase</fullName>
    </recommendedName>
</protein>
<sequence>MITKKNGPFSWATLGVAALVVIQALVSNNFAGAAPAADQSTEALQGVVQRLLPRSYHSVFEFQLVPNIPSPTPENKYDVYRVSNKNSTTTRILIEGSSFSALGRGLKYYLDQAGQVELAWSGNRFDELPKTPPKVPDLELDTNKVVTTGHVRGSFVPHRYYTNVVSFGYQFAFWDWKRWERELDWMLLNGINLLPAMIGQEYVFRQFYHNLGLTDKDLDSFFTGPAFMPWQRMGNLQGSWNHDLLNSSAANELAYKNKWIDSQWDLQKLILARMKALDITAILPAFQAFVPRALVQKFPDAVFKNSSQWSYFPEEHTNVTYVLQTDPLFTQLSIQFLELQQQLNGEYKTHFYLLDLFNELTPACITPACLKDTSVSVTKGLQKVDKDIVWVMQGWFLQNGAIWTPDATRAYFDGIRSVNGSTFVMDLAADSLPTWPSTDGFYGNDFGWSLLSNFGAAQGLFGRLPKLLTVPFEVYQKYPTNLKGIGVTAEAINNNEYIYYTTLELPWHSPSEVINGEKHLEQFVRRRYGAFKATTRVQSAWNKLRQTVWDCQSGQPSQSKSIIEKKPALNMTIDSWLGTIFWYNQTVVVDAWDQLVKSTLYEHHANVPKSFKFDLVDTTREVLLAVVIPALHKSLVESYEANDVEKVKSYGRQIITLIQDADRLLNTNPLFSFGAFVREARKSLNPVGSNKQITFPNQPGPNGPTLAGYQQFLESNARGLVTWWGPVGNGPPDALPDYASKQWGGLLFSYYLPRWQLFITQLVEAAVSKKPWDRDDYLAKNLARETQWQSEVWGRRPGETWETNGQESVQVVRELWNKWRKLAIKVAAGGKA</sequence>
<evidence type="ECO:0008006" key="8">
    <source>
        <dbReference type="Google" id="ProtNLM"/>
    </source>
</evidence>
<keyword evidence="2" id="KW-0732">Signal</keyword>
<dbReference type="InterPro" id="IPR024240">
    <property type="entry name" value="NAGLU_N"/>
</dbReference>
<comment type="caution">
    <text evidence="6">The sequence shown here is derived from an EMBL/GenBank/DDBJ whole genome shotgun (WGS) entry which is preliminary data.</text>
</comment>
<name>A0A9P6INU2_9FUNG</name>
<evidence type="ECO:0000256" key="2">
    <source>
        <dbReference type="SAM" id="SignalP"/>
    </source>
</evidence>
<accession>A0A9P6INU2</accession>
<evidence type="ECO:0000259" key="5">
    <source>
        <dbReference type="Pfam" id="PF12972"/>
    </source>
</evidence>
<dbReference type="AlphaFoldDB" id="A0A9P6INU2"/>
<dbReference type="OrthoDB" id="64736at2759"/>
<evidence type="ECO:0000313" key="6">
    <source>
        <dbReference type="EMBL" id="KAF9941046.1"/>
    </source>
</evidence>
<feature type="domain" description="Alpha-N-acetylglucosaminidase C-terminal" evidence="5">
    <location>
        <begin position="520"/>
        <end position="796"/>
    </location>
</feature>
<dbReference type="InterPro" id="IPR007781">
    <property type="entry name" value="NAGLU"/>
</dbReference>
<evidence type="ECO:0000256" key="1">
    <source>
        <dbReference type="ARBA" id="ARBA00022801"/>
    </source>
</evidence>
<dbReference type="InterPro" id="IPR024733">
    <property type="entry name" value="NAGLU_tim-barrel"/>
</dbReference>
<dbReference type="PANTHER" id="PTHR12872:SF1">
    <property type="entry name" value="ALPHA-N-ACETYLGLUCOSAMINIDASE"/>
    <property type="match status" value="1"/>
</dbReference>
<evidence type="ECO:0000259" key="3">
    <source>
        <dbReference type="Pfam" id="PF05089"/>
    </source>
</evidence>
<dbReference type="Proteomes" id="UP000749646">
    <property type="component" value="Unassembled WGS sequence"/>
</dbReference>
<dbReference type="EMBL" id="JAAAHW010009436">
    <property type="protein sequence ID" value="KAF9941046.1"/>
    <property type="molecule type" value="Genomic_DNA"/>
</dbReference>
<organism evidence="6 7">
    <name type="scientific">Modicella reniformis</name>
    <dbReference type="NCBI Taxonomy" id="1440133"/>
    <lineage>
        <taxon>Eukaryota</taxon>
        <taxon>Fungi</taxon>
        <taxon>Fungi incertae sedis</taxon>
        <taxon>Mucoromycota</taxon>
        <taxon>Mortierellomycotina</taxon>
        <taxon>Mortierellomycetes</taxon>
        <taxon>Mortierellales</taxon>
        <taxon>Mortierellaceae</taxon>
        <taxon>Modicella</taxon>
    </lineage>
</organism>
<evidence type="ECO:0000259" key="4">
    <source>
        <dbReference type="Pfam" id="PF12971"/>
    </source>
</evidence>
<feature type="signal peptide" evidence="2">
    <location>
        <begin position="1"/>
        <end position="24"/>
    </location>
</feature>
<dbReference type="Pfam" id="PF05089">
    <property type="entry name" value="NAGLU"/>
    <property type="match status" value="1"/>
</dbReference>
<feature type="chain" id="PRO_5040167230" description="Alpha-N-acetylglucosaminidase" evidence="2">
    <location>
        <begin position="25"/>
        <end position="832"/>
    </location>
</feature>
<dbReference type="PANTHER" id="PTHR12872">
    <property type="entry name" value="ALPHA-N-ACETYLGLUCOSAMINIDASE"/>
    <property type="match status" value="1"/>
</dbReference>
<evidence type="ECO:0000313" key="7">
    <source>
        <dbReference type="Proteomes" id="UP000749646"/>
    </source>
</evidence>
<feature type="domain" description="Alpha-N-acetylglucosaminidase N-terminal" evidence="4">
    <location>
        <begin position="43"/>
        <end position="133"/>
    </location>
</feature>
<proteinExistence type="predicted"/>
<dbReference type="InterPro" id="IPR024732">
    <property type="entry name" value="NAGLU_C"/>
</dbReference>
<dbReference type="Gene3D" id="3.30.379.10">
    <property type="entry name" value="Chitobiase/beta-hexosaminidase domain 2-like"/>
    <property type="match status" value="1"/>
</dbReference>
<dbReference type="Gene3D" id="3.20.20.80">
    <property type="entry name" value="Glycosidases"/>
    <property type="match status" value="1"/>
</dbReference>
<dbReference type="Pfam" id="PF12971">
    <property type="entry name" value="NAGLU_N"/>
    <property type="match status" value="1"/>
</dbReference>
<dbReference type="Gene3D" id="1.20.120.670">
    <property type="entry name" value="N-acetyl-b-d-glucoasminidase"/>
    <property type="match status" value="1"/>
</dbReference>
<gene>
    <name evidence="6" type="ORF">BGZ65_005454</name>
</gene>
<keyword evidence="7" id="KW-1185">Reference proteome</keyword>
<reference evidence="6" key="1">
    <citation type="journal article" date="2020" name="Fungal Divers.">
        <title>Resolving the Mortierellaceae phylogeny through synthesis of multi-gene phylogenetics and phylogenomics.</title>
        <authorList>
            <person name="Vandepol N."/>
            <person name="Liber J."/>
            <person name="Desiro A."/>
            <person name="Na H."/>
            <person name="Kennedy M."/>
            <person name="Barry K."/>
            <person name="Grigoriev I.V."/>
            <person name="Miller A.N."/>
            <person name="O'Donnell K."/>
            <person name="Stajich J.E."/>
            <person name="Bonito G."/>
        </authorList>
    </citation>
    <scope>NUCLEOTIDE SEQUENCE</scope>
    <source>
        <strain evidence="6">MES-2147</strain>
    </source>
</reference>
<dbReference type="InterPro" id="IPR029018">
    <property type="entry name" value="Hex-like_dom2"/>
</dbReference>
<dbReference type="GO" id="GO:0016787">
    <property type="term" value="F:hydrolase activity"/>
    <property type="evidence" value="ECO:0007669"/>
    <property type="project" value="UniProtKB-KW"/>
</dbReference>